<protein>
    <submittedName>
        <fullName evidence="1">Uncharacterized protein</fullName>
    </submittedName>
</protein>
<comment type="caution">
    <text evidence="1">The sequence shown here is derived from an EMBL/GenBank/DDBJ whole genome shotgun (WGS) entry which is preliminary data.</text>
</comment>
<organism evidence="1 2">
    <name type="scientific">Fusarium duplospermum</name>
    <dbReference type="NCBI Taxonomy" id="1325734"/>
    <lineage>
        <taxon>Eukaryota</taxon>
        <taxon>Fungi</taxon>
        <taxon>Dikarya</taxon>
        <taxon>Ascomycota</taxon>
        <taxon>Pezizomycotina</taxon>
        <taxon>Sordariomycetes</taxon>
        <taxon>Hypocreomycetidae</taxon>
        <taxon>Hypocreales</taxon>
        <taxon>Nectriaceae</taxon>
        <taxon>Fusarium</taxon>
        <taxon>Fusarium solani species complex</taxon>
    </lineage>
</organism>
<dbReference type="Proteomes" id="UP000288168">
    <property type="component" value="Unassembled WGS sequence"/>
</dbReference>
<reference evidence="1 2" key="1">
    <citation type="submission" date="2017-06" db="EMBL/GenBank/DDBJ databases">
        <title>Comparative genomic analysis of Ambrosia Fusariam Clade fungi.</title>
        <authorList>
            <person name="Stajich J.E."/>
            <person name="Carrillo J."/>
            <person name="Kijimoto T."/>
            <person name="Eskalen A."/>
            <person name="O'Donnell K."/>
            <person name="Kasson M."/>
        </authorList>
    </citation>
    <scope>NUCLEOTIDE SEQUENCE [LARGE SCALE GENOMIC DNA]</scope>
    <source>
        <strain evidence="1 2">NRRL62584</strain>
    </source>
</reference>
<gene>
    <name evidence="1" type="ORF">CEP54_002247</name>
</gene>
<proteinExistence type="predicted"/>
<evidence type="ECO:0000313" key="1">
    <source>
        <dbReference type="EMBL" id="RSL69415.1"/>
    </source>
</evidence>
<sequence length="214" mass="24305">MMNQTPNEPDEIGLFFVSDSHDFPMVYNFPMARMRKACPKGWHILEEAGCNIRLDGMDPLGKDESVAFQLIRNMLNGENNVIGDVKVPINTRMLFYMSELFVWLGSEEVHTIRRSYINRIFEALRILCSQPTPQRFQNAVADIDRDELNLMDTERFSMLLGMWPCGICKGMPADGLQGELKQLVPGFTSPGSYLGSVEALLNPLRQVEVNIRAM</sequence>
<keyword evidence="2" id="KW-1185">Reference proteome</keyword>
<dbReference type="AlphaFoldDB" id="A0A428QVT2"/>
<dbReference type="EMBL" id="NKCI01000013">
    <property type="protein sequence ID" value="RSL69415.1"/>
    <property type="molecule type" value="Genomic_DNA"/>
</dbReference>
<accession>A0A428QVT2</accession>
<dbReference type="OrthoDB" id="5042684at2759"/>
<name>A0A428QVT2_9HYPO</name>
<evidence type="ECO:0000313" key="2">
    <source>
        <dbReference type="Proteomes" id="UP000288168"/>
    </source>
</evidence>